<accession>A0A024GCU3</accession>
<organism evidence="3 4">
    <name type="scientific">Albugo candida</name>
    <dbReference type="NCBI Taxonomy" id="65357"/>
    <lineage>
        <taxon>Eukaryota</taxon>
        <taxon>Sar</taxon>
        <taxon>Stramenopiles</taxon>
        <taxon>Oomycota</taxon>
        <taxon>Peronosporomycetes</taxon>
        <taxon>Albuginales</taxon>
        <taxon>Albuginaceae</taxon>
        <taxon>Albugo</taxon>
    </lineage>
</organism>
<dbReference type="PANTHER" id="PTHR36749">
    <property type="entry name" value="F7O18.3 PROTEIN"/>
    <property type="match status" value="1"/>
</dbReference>
<gene>
    <name evidence="2" type="ORF">BN9_034730</name>
    <name evidence="3" type="ORF">BN9_049360</name>
</gene>
<dbReference type="OrthoDB" id="64928at2759"/>
<name>A0A024GCU3_9STRA</name>
<evidence type="ECO:0000313" key="4">
    <source>
        <dbReference type="Proteomes" id="UP000053237"/>
    </source>
</evidence>
<dbReference type="PANTHER" id="PTHR36749:SF1">
    <property type="entry name" value="F7O18.3 PROTEIN"/>
    <property type="match status" value="1"/>
</dbReference>
<dbReference type="AlphaFoldDB" id="A0A024GCU3"/>
<feature type="region of interest" description="Disordered" evidence="1">
    <location>
        <begin position="72"/>
        <end position="94"/>
    </location>
</feature>
<proteinExistence type="predicted"/>
<dbReference type="EMBL" id="CAIX01000063">
    <property type="protein sequence ID" value="CCI44152.1"/>
    <property type="molecule type" value="Genomic_DNA"/>
</dbReference>
<keyword evidence="4" id="KW-1185">Reference proteome</keyword>
<dbReference type="Proteomes" id="UP000053237">
    <property type="component" value="Unassembled WGS sequence"/>
</dbReference>
<protein>
    <submittedName>
        <fullName evidence="3">Uncharacterized protein</fullName>
    </submittedName>
</protein>
<evidence type="ECO:0000313" key="3">
    <source>
        <dbReference type="EMBL" id="CCI44152.1"/>
    </source>
</evidence>
<evidence type="ECO:0000313" key="2">
    <source>
        <dbReference type="EMBL" id="CCI42689.1"/>
    </source>
</evidence>
<dbReference type="EMBL" id="CAIX01000037">
    <property type="protein sequence ID" value="CCI42689.1"/>
    <property type="molecule type" value="Genomic_DNA"/>
</dbReference>
<comment type="caution">
    <text evidence="3">The sequence shown here is derived from an EMBL/GenBank/DDBJ whole genome shotgun (WGS) entry which is preliminary data.</text>
</comment>
<sequence>MNHGGPYYNEQVNKLLHFGGSIQALNLHETCSKTVSFVKQNQLKSDTTTQLSSITFQMDLYHGLELPNAENRPAPVCPSSNPVVNPLPDKSTSKRKRLTEDFDLEVSLNKLQRCMKSTSRFPKASELFCQLMDRHFDCDTASQFSACIDTFMTHELLAKWSGSLALNRLITRILRDENALHLTSESTKNWTLAAITHYDLLTDDTYVFVRATKVIRERVENITEKSLRQDDDSELHLLMPILKTLVKKHTISWAKTAVESVVSVATSKRAYFPEKQREELDGWTACIQNRNNAVDIQRCSSLRRNIKEQDSMDFSQAKTVIGKVFHPLFNKQ</sequence>
<feature type="compositionally biased region" description="Low complexity" evidence="1">
    <location>
        <begin position="73"/>
        <end position="88"/>
    </location>
</feature>
<reference evidence="3 4" key="1">
    <citation type="submission" date="2012-05" db="EMBL/GenBank/DDBJ databases">
        <title>Recombination and specialization in a pathogen metapopulation.</title>
        <authorList>
            <person name="Gardiner A."/>
            <person name="Kemen E."/>
            <person name="Schultz-Larsen T."/>
            <person name="MacLean D."/>
            <person name="Van Oosterhout C."/>
            <person name="Jones J.D.G."/>
        </authorList>
    </citation>
    <scope>NUCLEOTIDE SEQUENCE [LARGE SCALE GENOMIC DNA]</scope>
    <source>
        <strain evidence="3 4">Ac Nc2</strain>
    </source>
</reference>
<dbReference type="InParanoid" id="A0A024GCU3"/>
<evidence type="ECO:0000256" key="1">
    <source>
        <dbReference type="SAM" id="MobiDB-lite"/>
    </source>
</evidence>